<evidence type="ECO:0000256" key="2">
    <source>
        <dbReference type="SAM" id="SignalP"/>
    </source>
</evidence>
<sequence>MRSRATSAFLVLGIASALLLAACGTGAPGPSPVPPSATSSETASAPVAGGTPAPAPSLGQPGAAGCAPASPTALDPASGFTEVQGTAPAGNSVYGLIMSPFPLAASNTTSKFVWRITGSGDLTVKVKRPDGSTGELAWGPDDHEDSTYNRPGDEWGTGIILKDPGCWELNFERAGVQSTVYLVVGPAAPTAG</sequence>
<reference evidence="4" key="1">
    <citation type="journal article" date="2019" name="Int. J. Syst. Evol. Microbiol.">
        <title>The Global Catalogue of Microorganisms (GCM) 10K type strain sequencing project: providing services to taxonomists for standard genome sequencing and annotation.</title>
        <authorList>
            <consortium name="The Broad Institute Genomics Platform"/>
            <consortium name="The Broad Institute Genome Sequencing Center for Infectious Disease"/>
            <person name="Wu L."/>
            <person name="Ma J."/>
        </authorList>
    </citation>
    <scope>NUCLEOTIDE SEQUENCE [LARGE SCALE GENOMIC DNA]</scope>
    <source>
        <strain evidence="4">JCM 17021</strain>
    </source>
</reference>
<dbReference type="EMBL" id="BAABCN010000008">
    <property type="protein sequence ID" value="GAA3883517.1"/>
    <property type="molecule type" value="Genomic_DNA"/>
</dbReference>
<accession>A0ABP7KNY0</accession>
<name>A0ABP7KNY0_9MICO</name>
<evidence type="ECO:0000256" key="1">
    <source>
        <dbReference type="SAM" id="MobiDB-lite"/>
    </source>
</evidence>
<proteinExistence type="predicted"/>
<organism evidence="3 4">
    <name type="scientific">Leifsonia kafniensis</name>
    <dbReference type="NCBI Taxonomy" id="475957"/>
    <lineage>
        <taxon>Bacteria</taxon>
        <taxon>Bacillati</taxon>
        <taxon>Actinomycetota</taxon>
        <taxon>Actinomycetes</taxon>
        <taxon>Micrococcales</taxon>
        <taxon>Microbacteriaceae</taxon>
        <taxon>Leifsonia</taxon>
    </lineage>
</organism>
<feature type="signal peptide" evidence="2">
    <location>
        <begin position="1"/>
        <end position="21"/>
    </location>
</feature>
<dbReference type="PROSITE" id="PS51257">
    <property type="entry name" value="PROKAR_LIPOPROTEIN"/>
    <property type="match status" value="1"/>
</dbReference>
<evidence type="ECO:0000313" key="4">
    <source>
        <dbReference type="Proteomes" id="UP001501803"/>
    </source>
</evidence>
<evidence type="ECO:0008006" key="5">
    <source>
        <dbReference type="Google" id="ProtNLM"/>
    </source>
</evidence>
<feature type="chain" id="PRO_5046688834" description="Lipoprotein" evidence="2">
    <location>
        <begin position="22"/>
        <end position="192"/>
    </location>
</feature>
<protein>
    <recommendedName>
        <fullName evidence="5">Lipoprotein</fullName>
    </recommendedName>
</protein>
<feature type="compositionally biased region" description="Low complexity" evidence="1">
    <location>
        <begin position="36"/>
        <end position="52"/>
    </location>
</feature>
<comment type="caution">
    <text evidence="3">The sequence shown here is derived from an EMBL/GenBank/DDBJ whole genome shotgun (WGS) entry which is preliminary data.</text>
</comment>
<evidence type="ECO:0000313" key="3">
    <source>
        <dbReference type="EMBL" id="GAA3883517.1"/>
    </source>
</evidence>
<feature type="region of interest" description="Disordered" evidence="1">
    <location>
        <begin position="28"/>
        <end position="70"/>
    </location>
</feature>
<dbReference type="RefSeq" id="WP_345067618.1">
    <property type="nucleotide sequence ID" value="NZ_BAABCN010000008.1"/>
</dbReference>
<dbReference type="Proteomes" id="UP001501803">
    <property type="component" value="Unassembled WGS sequence"/>
</dbReference>
<keyword evidence="4" id="KW-1185">Reference proteome</keyword>
<keyword evidence="2" id="KW-0732">Signal</keyword>
<gene>
    <name evidence="3" type="ORF">GCM10022381_27120</name>
</gene>